<feature type="transmembrane region" description="Helical" evidence="1">
    <location>
        <begin position="7"/>
        <end position="25"/>
    </location>
</feature>
<evidence type="ECO:0000313" key="2">
    <source>
        <dbReference type="EMBL" id="QIK77991.1"/>
    </source>
</evidence>
<dbReference type="AlphaFoldDB" id="A0A6G7YMN0"/>
<feature type="transmembrane region" description="Helical" evidence="1">
    <location>
        <begin position="45"/>
        <end position="64"/>
    </location>
</feature>
<evidence type="ECO:0000256" key="1">
    <source>
        <dbReference type="SAM" id="Phobius"/>
    </source>
</evidence>
<dbReference type="Proteomes" id="UP000503222">
    <property type="component" value="Chromosome"/>
</dbReference>
<evidence type="ECO:0000313" key="3">
    <source>
        <dbReference type="Proteomes" id="UP000503222"/>
    </source>
</evidence>
<keyword evidence="1" id="KW-0472">Membrane</keyword>
<reference evidence="2 3" key="1">
    <citation type="submission" date="2020-03" db="EMBL/GenBank/DDBJ databases">
        <title>Sphingomonas sp. nov., isolated from fish.</title>
        <authorList>
            <person name="Hyun D.-W."/>
            <person name="Bae J.-W."/>
        </authorList>
    </citation>
    <scope>NUCLEOTIDE SEQUENCE [LARGE SCALE GENOMIC DNA]</scope>
    <source>
        <strain evidence="2 3">HDW15B</strain>
    </source>
</reference>
<accession>A0A6G7YMN0</accession>
<proteinExistence type="predicted"/>
<organism evidence="2 3">
    <name type="scientific">Sphingomonas piscis</name>
    <dbReference type="NCBI Taxonomy" id="2714943"/>
    <lineage>
        <taxon>Bacteria</taxon>
        <taxon>Pseudomonadati</taxon>
        <taxon>Pseudomonadota</taxon>
        <taxon>Alphaproteobacteria</taxon>
        <taxon>Sphingomonadales</taxon>
        <taxon>Sphingomonadaceae</taxon>
        <taxon>Sphingomonas</taxon>
    </lineage>
</organism>
<sequence>MSIARSYWPLALSVISLIVATYFTVTDKAYLMRGCRVEDYPELAFLLFIGPAALVAVAFGVLGLRSKTRKHVGASVVLSIVSIAATVGVLFEAGGGQCG</sequence>
<keyword evidence="1" id="KW-1133">Transmembrane helix</keyword>
<feature type="transmembrane region" description="Helical" evidence="1">
    <location>
        <begin position="71"/>
        <end position="91"/>
    </location>
</feature>
<name>A0A6G7YMN0_9SPHN</name>
<keyword evidence="3" id="KW-1185">Reference proteome</keyword>
<dbReference type="RefSeq" id="WP_166410386.1">
    <property type="nucleotide sequence ID" value="NZ_CP049869.1"/>
</dbReference>
<keyword evidence="1" id="KW-0812">Transmembrane</keyword>
<dbReference type="KEGG" id="spii:G7077_02760"/>
<gene>
    <name evidence="2" type="ORF">G7077_02760</name>
</gene>
<dbReference type="EMBL" id="CP049869">
    <property type="protein sequence ID" value="QIK77991.1"/>
    <property type="molecule type" value="Genomic_DNA"/>
</dbReference>
<protein>
    <submittedName>
        <fullName evidence="2">Uncharacterized protein</fullName>
    </submittedName>
</protein>